<organism evidence="4">
    <name type="scientific">Gongylonema pulchrum</name>
    <dbReference type="NCBI Taxonomy" id="637853"/>
    <lineage>
        <taxon>Eukaryota</taxon>
        <taxon>Metazoa</taxon>
        <taxon>Ecdysozoa</taxon>
        <taxon>Nematoda</taxon>
        <taxon>Chromadorea</taxon>
        <taxon>Rhabditida</taxon>
        <taxon>Spirurina</taxon>
        <taxon>Spiruromorpha</taxon>
        <taxon>Spiruroidea</taxon>
        <taxon>Gongylonematidae</taxon>
        <taxon>Gongylonema</taxon>
    </lineage>
</organism>
<dbReference type="AlphaFoldDB" id="A0A183E6M0"/>
<evidence type="ECO:0000313" key="3">
    <source>
        <dbReference type="Proteomes" id="UP000271098"/>
    </source>
</evidence>
<protein>
    <submittedName>
        <fullName evidence="4">PHD-type domain-containing protein</fullName>
    </submittedName>
</protein>
<gene>
    <name evidence="2" type="ORF">GPUH_LOCUS16613</name>
</gene>
<keyword evidence="3" id="KW-1185">Reference proteome</keyword>
<dbReference type="InterPro" id="IPR011011">
    <property type="entry name" value="Znf_FYVE_PHD"/>
</dbReference>
<reference evidence="4" key="1">
    <citation type="submission" date="2016-06" db="UniProtKB">
        <authorList>
            <consortium name="WormBaseParasite"/>
        </authorList>
    </citation>
    <scope>IDENTIFICATION</scope>
</reference>
<reference evidence="2 3" key="2">
    <citation type="submission" date="2018-11" db="EMBL/GenBank/DDBJ databases">
        <authorList>
            <consortium name="Pathogen Informatics"/>
        </authorList>
    </citation>
    <scope>NUCLEOTIDE SEQUENCE [LARGE SCALE GENOMIC DNA]</scope>
</reference>
<name>A0A183E6M0_9BILA</name>
<dbReference type="Gene3D" id="3.30.40.10">
    <property type="entry name" value="Zinc/RING finger domain, C3HC4 (zinc finger)"/>
    <property type="match status" value="1"/>
</dbReference>
<proteinExistence type="predicted"/>
<feature type="region of interest" description="Disordered" evidence="1">
    <location>
        <begin position="1"/>
        <end position="31"/>
    </location>
</feature>
<dbReference type="SUPFAM" id="SSF57903">
    <property type="entry name" value="FYVE/PHD zinc finger"/>
    <property type="match status" value="1"/>
</dbReference>
<evidence type="ECO:0000313" key="2">
    <source>
        <dbReference type="EMBL" id="VDN28218.1"/>
    </source>
</evidence>
<accession>A0A183E6M0</accession>
<evidence type="ECO:0000256" key="1">
    <source>
        <dbReference type="SAM" id="MobiDB-lite"/>
    </source>
</evidence>
<dbReference type="Proteomes" id="UP000271098">
    <property type="component" value="Unassembled WGS sequence"/>
</dbReference>
<dbReference type="OrthoDB" id="5847388at2759"/>
<feature type="compositionally biased region" description="Polar residues" evidence="1">
    <location>
        <begin position="19"/>
        <end position="31"/>
    </location>
</feature>
<sequence length="103" mass="11220">MDQSSSAVPRATTPCLPAPSQQFGGTQQPGSNCCTPDAQQPLHYGSDRPGIQCTGSGQGCRRFFHQECSELLPDAFRAIVAEPRAEWICPECMCRQQTQLTFA</sequence>
<dbReference type="EMBL" id="UYRT01084001">
    <property type="protein sequence ID" value="VDN28218.1"/>
    <property type="molecule type" value="Genomic_DNA"/>
</dbReference>
<dbReference type="InterPro" id="IPR013083">
    <property type="entry name" value="Znf_RING/FYVE/PHD"/>
</dbReference>
<dbReference type="WBParaSite" id="GPUH_0001663301-mRNA-1">
    <property type="protein sequence ID" value="GPUH_0001663301-mRNA-1"/>
    <property type="gene ID" value="GPUH_0001663301"/>
</dbReference>
<evidence type="ECO:0000313" key="4">
    <source>
        <dbReference type="WBParaSite" id="GPUH_0001663301-mRNA-1"/>
    </source>
</evidence>